<name>A0A1L7D3H9_9CORY</name>
<dbReference type="EMBL" id="CP009249">
    <property type="protein sequence ID" value="APT92678.1"/>
    <property type="molecule type" value="Genomic_DNA"/>
</dbReference>
<dbReference type="KEGG" id="cpho:CPHO_06980"/>
<protein>
    <submittedName>
        <fullName evidence="1">Uncharacterized protein</fullName>
    </submittedName>
</protein>
<accession>A0A1L7D3H9</accession>
<evidence type="ECO:0000313" key="1">
    <source>
        <dbReference type="EMBL" id="APT92678.1"/>
    </source>
</evidence>
<organism evidence="1 2">
    <name type="scientific">Corynebacterium phocae</name>
    <dbReference type="NCBI Taxonomy" id="161895"/>
    <lineage>
        <taxon>Bacteria</taxon>
        <taxon>Bacillati</taxon>
        <taxon>Actinomycetota</taxon>
        <taxon>Actinomycetes</taxon>
        <taxon>Mycobacteriales</taxon>
        <taxon>Corynebacteriaceae</taxon>
        <taxon>Corynebacterium</taxon>
    </lineage>
</organism>
<dbReference type="STRING" id="161895.CPHO_06980"/>
<evidence type="ECO:0000313" key="2">
    <source>
        <dbReference type="Proteomes" id="UP000185491"/>
    </source>
</evidence>
<sequence length="168" mass="18742">MKAKEIAAAFNRKFPDFIEPLTAENFLLQGPGEDENLAEGWGVETPFADTRTYLDHHRQVAGLLRGVGSMAGDMGGVRIFPPARIHSKMDRERKELLARDLDIEQVRTGLLAAQEEITRAQEVVDSRRAEFHQQIRDAVTGGITKAEVIRTTGLSRTYIDRIVTNATP</sequence>
<dbReference type="RefSeq" id="WP_075734393.1">
    <property type="nucleotide sequence ID" value="NZ_CP009249.1"/>
</dbReference>
<keyword evidence="2" id="KW-1185">Reference proteome</keyword>
<reference evidence="1 2" key="1">
    <citation type="submission" date="2014-08" db="EMBL/GenBank/DDBJ databases">
        <title>Complete genome sequence of Corynebacterium phocae M408/89/1(T)(=DSM 44612(T)), isolated from the common seal (Phoca vitulina).</title>
        <authorList>
            <person name="Ruckert C."/>
            <person name="Albersmeier A."/>
            <person name="Winkler A."/>
            <person name="Kalinowski J."/>
        </authorList>
    </citation>
    <scope>NUCLEOTIDE SEQUENCE [LARGE SCALE GENOMIC DNA]</scope>
    <source>
        <strain evidence="1 2">M408/89/1</strain>
    </source>
</reference>
<proteinExistence type="predicted"/>
<gene>
    <name evidence="1" type="ORF">CPHO_06980</name>
</gene>
<dbReference type="Proteomes" id="UP000185491">
    <property type="component" value="Chromosome"/>
</dbReference>
<dbReference type="AlphaFoldDB" id="A0A1L7D3H9"/>